<dbReference type="CDD" id="cd04666">
    <property type="entry name" value="NUDIX_DIPP2_like_Nudt4"/>
    <property type="match status" value="1"/>
</dbReference>
<protein>
    <submittedName>
        <fullName evidence="7">RxLR effector family protein</fullName>
    </submittedName>
</protein>
<feature type="chain" id="PRO_5015181017" evidence="5">
    <location>
        <begin position="16"/>
        <end position="315"/>
    </location>
</feature>
<evidence type="ECO:0000313" key="8">
    <source>
        <dbReference type="Proteomes" id="UP000237271"/>
    </source>
</evidence>
<evidence type="ECO:0000256" key="4">
    <source>
        <dbReference type="ARBA" id="ARBA00022842"/>
    </source>
</evidence>
<dbReference type="InterPro" id="IPR047198">
    <property type="entry name" value="DDP-like_NUDIX"/>
</dbReference>
<keyword evidence="8" id="KW-1185">Reference proteome</keyword>
<reference evidence="7 8" key="1">
    <citation type="journal article" date="2017" name="Genome Biol. Evol.">
        <title>Phytophthora megakarya and P. palmivora, closely related causal agents of cacao black pod rot, underwent increases in genome sizes and gene numbers by different mechanisms.</title>
        <authorList>
            <person name="Ali S.S."/>
            <person name="Shao J."/>
            <person name="Lary D.J."/>
            <person name="Kronmiller B."/>
            <person name="Shen D."/>
            <person name="Strem M.D."/>
            <person name="Amoako-Attah I."/>
            <person name="Akrofi A.Y."/>
            <person name="Begoude B.A."/>
            <person name="Ten Hoopen G.M."/>
            <person name="Coulibaly K."/>
            <person name="Kebe B.I."/>
            <person name="Melnick R.L."/>
            <person name="Guiltinan M.J."/>
            <person name="Tyler B.M."/>
            <person name="Meinhardt L.W."/>
            <person name="Bailey B.A."/>
        </authorList>
    </citation>
    <scope>NUCLEOTIDE SEQUENCE [LARGE SCALE GENOMIC DNA]</scope>
    <source>
        <strain evidence="8">sbr112.9</strain>
    </source>
</reference>
<dbReference type="Proteomes" id="UP000237271">
    <property type="component" value="Unassembled WGS sequence"/>
</dbReference>
<dbReference type="GO" id="GO:0005737">
    <property type="term" value="C:cytoplasm"/>
    <property type="evidence" value="ECO:0007669"/>
    <property type="project" value="TreeGrafter"/>
</dbReference>
<keyword evidence="4" id="KW-0460">Magnesium</keyword>
<dbReference type="InterPro" id="IPR000086">
    <property type="entry name" value="NUDIX_hydrolase_dom"/>
</dbReference>
<evidence type="ECO:0000256" key="5">
    <source>
        <dbReference type="SAM" id="SignalP"/>
    </source>
</evidence>
<dbReference type="PROSITE" id="PS00893">
    <property type="entry name" value="NUDIX_BOX"/>
    <property type="match status" value="1"/>
</dbReference>
<dbReference type="GO" id="GO:0046872">
    <property type="term" value="F:metal ion binding"/>
    <property type="evidence" value="ECO:0007669"/>
    <property type="project" value="UniProtKB-KW"/>
</dbReference>
<keyword evidence="3" id="KW-0378">Hydrolase</keyword>
<dbReference type="PANTHER" id="PTHR12629:SF0">
    <property type="entry name" value="DIPHOSPHOINOSITOL-POLYPHOSPHATE DIPHOSPHATASE"/>
    <property type="match status" value="1"/>
</dbReference>
<evidence type="ECO:0000256" key="2">
    <source>
        <dbReference type="ARBA" id="ARBA00022723"/>
    </source>
</evidence>
<gene>
    <name evidence="7" type="ORF">PHPALM_6265</name>
</gene>
<dbReference type="Gene3D" id="3.90.79.10">
    <property type="entry name" value="Nucleoside Triphosphate Pyrophosphohydrolase"/>
    <property type="match status" value="1"/>
</dbReference>
<dbReference type="PANTHER" id="PTHR12629">
    <property type="entry name" value="DIPHOSPHOINOSITOL POLYPHOSPHATE PHOSPHOHYDROLASE"/>
    <property type="match status" value="1"/>
</dbReference>
<dbReference type="EMBL" id="NCKW01003432">
    <property type="protein sequence ID" value="POM76494.1"/>
    <property type="molecule type" value="Genomic_DNA"/>
</dbReference>
<name>A0A2P4YFC4_9STRA</name>
<dbReference type="AlphaFoldDB" id="A0A2P4YFC4"/>
<accession>A0A2P4YFC4</accession>
<evidence type="ECO:0000313" key="7">
    <source>
        <dbReference type="EMBL" id="POM76494.1"/>
    </source>
</evidence>
<dbReference type="InterPro" id="IPR020084">
    <property type="entry name" value="NUDIX_hydrolase_CS"/>
</dbReference>
<comment type="cofactor">
    <cofactor evidence="1">
        <name>Mg(2+)</name>
        <dbReference type="ChEBI" id="CHEBI:18420"/>
    </cofactor>
</comment>
<dbReference type="GO" id="GO:0016462">
    <property type="term" value="F:pyrophosphatase activity"/>
    <property type="evidence" value="ECO:0007669"/>
    <property type="project" value="InterPro"/>
</dbReference>
<feature type="domain" description="Nudix hydrolase" evidence="6">
    <location>
        <begin position="166"/>
        <end position="289"/>
    </location>
</feature>
<dbReference type="GO" id="GO:0005634">
    <property type="term" value="C:nucleus"/>
    <property type="evidence" value="ECO:0007669"/>
    <property type="project" value="TreeGrafter"/>
</dbReference>
<keyword evidence="2" id="KW-0479">Metal-binding</keyword>
<comment type="caution">
    <text evidence="7">The sequence shown here is derived from an EMBL/GenBank/DDBJ whole genome shotgun (WGS) entry which is preliminary data.</text>
</comment>
<dbReference type="PROSITE" id="PS51462">
    <property type="entry name" value="NUDIX"/>
    <property type="match status" value="1"/>
</dbReference>
<organism evidence="7 8">
    <name type="scientific">Phytophthora palmivora</name>
    <dbReference type="NCBI Taxonomy" id="4796"/>
    <lineage>
        <taxon>Eukaryota</taxon>
        <taxon>Sar</taxon>
        <taxon>Stramenopiles</taxon>
        <taxon>Oomycota</taxon>
        <taxon>Peronosporomycetes</taxon>
        <taxon>Peronosporales</taxon>
        <taxon>Peronosporaceae</taxon>
        <taxon>Phytophthora</taxon>
    </lineage>
</organism>
<dbReference type="OrthoDB" id="128927at2759"/>
<proteinExistence type="predicted"/>
<dbReference type="Pfam" id="PF00293">
    <property type="entry name" value="NUDIX"/>
    <property type="match status" value="1"/>
</dbReference>
<dbReference type="InterPro" id="IPR015797">
    <property type="entry name" value="NUDIX_hydrolase-like_dom_sf"/>
</dbReference>
<evidence type="ECO:0000256" key="3">
    <source>
        <dbReference type="ARBA" id="ARBA00022801"/>
    </source>
</evidence>
<evidence type="ECO:0000259" key="6">
    <source>
        <dbReference type="PROSITE" id="PS51462"/>
    </source>
</evidence>
<feature type="signal peptide" evidence="5">
    <location>
        <begin position="1"/>
        <end position="15"/>
    </location>
</feature>
<keyword evidence="5" id="KW-0732">Signal</keyword>
<sequence>MRVLSLVSLISLVSAASGFATSETTGITQVKLDPERWTHDLAGTHKQVKRSLRQYDFTKLSESTSNHEERGFVDKIDDVVTKMDDVIGKATIPTNLNAAVEKAVEKATMTAYDLAAVAKTIAAKYPKDLSAEAMKQIQKIEELRLKDVVTYSKETVGRGKQRYEHDKRLLSSAVISRPVNEGGGDVLFISSSKKKYGWILPKGGWDEGEKIEMAALREVIEEGGVNAKLLHNIGDFSDEGHKYYAYMMRSDTVYDDWAESVRYRLWVSYEDAIKLLGERTEMVNIVKKAQEADELIKKGKLKPADPELENIALPM</sequence>
<dbReference type="SUPFAM" id="SSF55811">
    <property type="entry name" value="Nudix"/>
    <property type="match status" value="1"/>
</dbReference>
<evidence type="ECO:0000256" key="1">
    <source>
        <dbReference type="ARBA" id="ARBA00001946"/>
    </source>
</evidence>